<evidence type="ECO:0000313" key="2">
    <source>
        <dbReference type="Proteomes" id="UP000545490"/>
    </source>
</evidence>
<gene>
    <name evidence="1" type="ORF">GGQ65_005030</name>
</gene>
<organism evidence="1 2">
    <name type="scientific">Rhizobium fabae</name>
    <dbReference type="NCBI Taxonomy" id="573179"/>
    <lineage>
        <taxon>Bacteria</taxon>
        <taxon>Pseudomonadati</taxon>
        <taxon>Pseudomonadota</taxon>
        <taxon>Alphaproteobacteria</taxon>
        <taxon>Hyphomicrobiales</taxon>
        <taxon>Rhizobiaceae</taxon>
        <taxon>Rhizobium/Agrobacterium group</taxon>
        <taxon>Rhizobium</taxon>
    </lineage>
</organism>
<proteinExistence type="predicted"/>
<name>A0A7W6B9R0_9HYPH</name>
<dbReference type="Gene3D" id="1.20.1290.30">
    <property type="match status" value="1"/>
</dbReference>
<dbReference type="RefSeq" id="WP_183604993.1">
    <property type="nucleotide sequence ID" value="NZ_JACIDG010000014.1"/>
</dbReference>
<sequence length="215" mass="24721">MAVEMEVFRDMSLHGPRAKRDELRAALMSAASGNWSVDLERSEEMKRSALTDEDVVLFRYQGDPAAGLTLWGTEDGYYVPNVVPLTFGSLTITEYNEVLQDFIEVVVEPVAARLGFELRATQSQQTMSDWVSEDVETKLRRFSRAANKSTGASHPSDERRWFDFILTIHRRGERLDADKLSRWLREVEQWDEETAHELAGDYERARALLRFADEN</sequence>
<dbReference type="Proteomes" id="UP000545490">
    <property type="component" value="Unassembled WGS sequence"/>
</dbReference>
<protein>
    <submittedName>
        <fullName evidence="1">Uncharacterized protein</fullName>
    </submittedName>
</protein>
<dbReference type="AlphaFoldDB" id="A0A7W6B9R0"/>
<evidence type="ECO:0000313" key="1">
    <source>
        <dbReference type="EMBL" id="MBB3917711.1"/>
    </source>
</evidence>
<reference evidence="1 2" key="1">
    <citation type="submission" date="2020-08" db="EMBL/GenBank/DDBJ databases">
        <title>Genomic Encyclopedia of Type Strains, Phase IV (KMG-IV): sequencing the most valuable type-strain genomes for metagenomic binning, comparative biology and taxonomic classification.</title>
        <authorList>
            <person name="Goeker M."/>
        </authorList>
    </citation>
    <scope>NUCLEOTIDE SEQUENCE [LARGE SCALE GENOMIC DNA]</scope>
    <source>
        <strain evidence="1 2">DSM 19331</strain>
    </source>
</reference>
<dbReference type="InterPro" id="IPR037210">
    <property type="entry name" value="YoaC-like_sf"/>
</dbReference>
<dbReference type="EMBL" id="JACIDG010000014">
    <property type="protein sequence ID" value="MBB3917711.1"/>
    <property type="molecule type" value="Genomic_DNA"/>
</dbReference>
<comment type="caution">
    <text evidence="1">The sequence shown here is derived from an EMBL/GenBank/DDBJ whole genome shotgun (WGS) entry which is preliminary data.</text>
</comment>
<accession>A0A7W6B9R0</accession>